<dbReference type="GeneTree" id="ENSGT00940000155445"/>
<feature type="region of interest" description="Disordered" evidence="2">
    <location>
        <begin position="338"/>
        <end position="381"/>
    </location>
</feature>
<dbReference type="Ensembl" id="ENSGALT00010002915.1">
    <property type="protein sequence ID" value="ENSGALP00010001461.1"/>
    <property type="gene ID" value="ENSGALG00010001262.1"/>
</dbReference>
<dbReference type="PANTHER" id="PTHR10026">
    <property type="entry name" value="CYCLIN"/>
    <property type="match status" value="1"/>
</dbReference>
<evidence type="ECO:0000313" key="3">
    <source>
        <dbReference type="Ensembl" id="ENSGALP00010001461.1"/>
    </source>
</evidence>
<feature type="region of interest" description="Disordered" evidence="2">
    <location>
        <begin position="479"/>
        <end position="513"/>
    </location>
</feature>
<evidence type="ECO:0008006" key="5">
    <source>
        <dbReference type="Google" id="ProtNLM"/>
    </source>
</evidence>
<organism evidence="3 4">
    <name type="scientific">Gallus gallus</name>
    <name type="common">Chicken</name>
    <dbReference type="NCBI Taxonomy" id="9031"/>
    <lineage>
        <taxon>Eukaryota</taxon>
        <taxon>Metazoa</taxon>
        <taxon>Chordata</taxon>
        <taxon>Craniata</taxon>
        <taxon>Vertebrata</taxon>
        <taxon>Euteleostomi</taxon>
        <taxon>Archelosauria</taxon>
        <taxon>Archosauria</taxon>
        <taxon>Dinosauria</taxon>
        <taxon>Saurischia</taxon>
        <taxon>Theropoda</taxon>
        <taxon>Coelurosauria</taxon>
        <taxon>Aves</taxon>
        <taxon>Neognathae</taxon>
        <taxon>Galloanserae</taxon>
        <taxon>Galliformes</taxon>
        <taxon>Phasianidae</taxon>
        <taxon>Phasianinae</taxon>
        <taxon>Gallus</taxon>
    </lineage>
</organism>
<dbReference type="SUPFAM" id="SSF47954">
    <property type="entry name" value="Cyclin-like"/>
    <property type="match status" value="2"/>
</dbReference>
<sequence length="719" mass="76479">MDTNLIFSLSKKSRATDTFSSCICRNVGRALYLRPSFFWLSTSSSAMSLSPSPRSVCRLPTRFCTHFRCSLHHRVNVFCWIRFHGASSARAPTRRHRPRLVTSPMAEERGGAEARRHFRGARFIMEAGLRLGLGSAALSTALGAFLRFAREHRSPYDPALVAAAALLLAGKAQGAGPRARDVINVTHRCLHPGHPPPAPGPAVVLRRSVGRFELLLLRTLRFRLALPQPHRYLLQFLLAVGRWGGRRGGGGWGRLPGVSWALLRDGAAGGLGLRFPPQKVAVSALLLAMELCGCGAPPGAPPGWWKVLSPGLRAAEVAQILRALLDLYGNDCSAGGAPLRPTAPPSAPHFRSSPRPASPPPRPADGAAAAPRGSLPPMNGEGWAGGAGPGLHYVTVFVSAASLWIGGGGEAAFSARPIGARGFSARLSARSVGFPALFPHFLSQPIEAWGFVARFSAQPIGARLLFLFFSPTNQSASPRLTFFSPTNQSAGSSRSSQPTRSQHGASSRSFSVTNQSLPPFSVPPIRARRCFPLFSAQGTPFPLFLPPANQRSAPHFGGMGGGGGRGVADRNGRPHGPIATRGAGAAPPDWYGRNEAFYWLRGARGCTAGAGTETERGAAAVAIATGSSNRKLRCGGRNRKLSRGGRNRKLRCRGRNRKRARREALGGRDGGVGDGGDLRARRGHLGAVVHLFAEELQDAVPELRAENGPRTAPPGRSCR</sequence>
<dbReference type="InterPro" id="IPR036915">
    <property type="entry name" value="Cyclin-like_sf"/>
</dbReference>
<proteinExistence type="predicted"/>
<accession>A0A8V0X1T3</accession>
<name>A0A8V0X1T3_CHICK</name>
<dbReference type="Gene3D" id="1.10.472.10">
    <property type="entry name" value="Cyclin-like"/>
    <property type="match status" value="2"/>
</dbReference>
<keyword evidence="1" id="KW-0195">Cyclin</keyword>
<dbReference type="Proteomes" id="UP000000539">
    <property type="component" value="Unassembled WGS sequence"/>
</dbReference>
<reference evidence="3" key="1">
    <citation type="submission" date="2025-08" db="UniProtKB">
        <authorList>
            <consortium name="Ensembl"/>
        </authorList>
    </citation>
    <scope>IDENTIFICATION</scope>
    <source>
        <strain evidence="3">broiler</strain>
    </source>
</reference>
<dbReference type="InterPro" id="IPR043198">
    <property type="entry name" value="Cyclin/Ssn8"/>
</dbReference>
<feature type="region of interest" description="Disordered" evidence="2">
    <location>
        <begin position="653"/>
        <end position="677"/>
    </location>
</feature>
<evidence type="ECO:0000256" key="2">
    <source>
        <dbReference type="SAM" id="MobiDB-lite"/>
    </source>
</evidence>
<reference evidence="3" key="2">
    <citation type="submission" date="2025-09" db="UniProtKB">
        <authorList>
            <consortium name="Ensembl"/>
        </authorList>
    </citation>
    <scope>IDENTIFICATION</scope>
    <source>
        <strain evidence="3">broiler</strain>
    </source>
</reference>
<evidence type="ECO:0000313" key="4">
    <source>
        <dbReference type="Proteomes" id="UP000000539"/>
    </source>
</evidence>
<keyword evidence="4" id="KW-1185">Reference proteome</keyword>
<protein>
    <recommendedName>
        <fullName evidence="5">Cyclin N-terminal domain-containing protein</fullName>
    </recommendedName>
</protein>
<dbReference type="GO" id="GO:0006357">
    <property type="term" value="P:regulation of transcription by RNA polymerase II"/>
    <property type="evidence" value="ECO:0007669"/>
    <property type="project" value="InterPro"/>
</dbReference>
<evidence type="ECO:0000256" key="1">
    <source>
        <dbReference type="ARBA" id="ARBA00023127"/>
    </source>
</evidence>
<dbReference type="FunCoup" id="A0A8V0X1T3">
    <property type="interactions" value="191"/>
</dbReference>
<dbReference type="AlphaFoldDB" id="A0A8V0X1T3"/>
<dbReference type="GO" id="GO:0016538">
    <property type="term" value="F:cyclin-dependent protein serine/threonine kinase regulator activity"/>
    <property type="evidence" value="ECO:0007669"/>
    <property type="project" value="InterPro"/>
</dbReference>